<dbReference type="Proteomes" id="UP000663873">
    <property type="component" value="Unassembled WGS sequence"/>
</dbReference>
<dbReference type="Proteomes" id="UP000663848">
    <property type="component" value="Unassembled WGS sequence"/>
</dbReference>
<name>A0A822BMA0_9BILA</name>
<organism evidence="3 4">
    <name type="scientific">Rotaria socialis</name>
    <dbReference type="NCBI Taxonomy" id="392032"/>
    <lineage>
        <taxon>Eukaryota</taxon>
        <taxon>Metazoa</taxon>
        <taxon>Spiralia</taxon>
        <taxon>Gnathifera</taxon>
        <taxon>Rotifera</taxon>
        <taxon>Eurotatoria</taxon>
        <taxon>Bdelloidea</taxon>
        <taxon>Philodinida</taxon>
        <taxon>Philodinidae</taxon>
        <taxon>Rotaria</taxon>
    </lineage>
</organism>
<feature type="non-terminal residue" evidence="3">
    <location>
        <position position="1"/>
    </location>
</feature>
<dbReference type="EMBL" id="CAJOBR010042777">
    <property type="protein sequence ID" value="CAF5030649.1"/>
    <property type="molecule type" value="Genomic_DNA"/>
</dbReference>
<evidence type="ECO:0000313" key="4">
    <source>
        <dbReference type="Proteomes" id="UP000663848"/>
    </source>
</evidence>
<gene>
    <name evidence="3" type="ORF">QYT958_LOCUS40634</name>
    <name evidence="2" type="ORF">UJA718_LOCUS42437</name>
</gene>
<evidence type="ECO:0000313" key="2">
    <source>
        <dbReference type="EMBL" id="CAF4827408.1"/>
    </source>
</evidence>
<protein>
    <submittedName>
        <fullName evidence="3">Uncharacterized protein</fullName>
    </submittedName>
</protein>
<accession>A0A822BMA0</accession>
<evidence type="ECO:0000256" key="1">
    <source>
        <dbReference type="SAM" id="MobiDB-lite"/>
    </source>
</evidence>
<sequence length="29" mass="3036">VAPVQHQQSKTAAAEQVNQTTASGDSREP</sequence>
<comment type="caution">
    <text evidence="3">The sequence shown here is derived from an EMBL/GenBank/DDBJ whole genome shotgun (WGS) entry which is preliminary data.</text>
</comment>
<evidence type="ECO:0000313" key="3">
    <source>
        <dbReference type="EMBL" id="CAF5030649.1"/>
    </source>
</evidence>
<feature type="region of interest" description="Disordered" evidence="1">
    <location>
        <begin position="1"/>
        <end position="29"/>
    </location>
</feature>
<dbReference type="AlphaFoldDB" id="A0A822BMA0"/>
<reference evidence="3" key="1">
    <citation type="submission" date="2021-02" db="EMBL/GenBank/DDBJ databases">
        <authorList>
            <person name="Nowell W R."/>
        </authorList>
    </citation>
    <scope>NUCLEOTIDE SEQUENCE</scope>
</reference>
<dbReference type="EMBL" id="CAJOBP010054560">
    <property type="protein sequence ID" value="CAF4827408.1"/>
    <property type="molecule type" value="Genomic_DNA"/>
</dbReference>
<keyword evidence="5" id="KW-1185">Reference proteome</keyword>
<evidence type="ECO:0000313" key="5">
    <source>
        <dbReference type="Proteomes" id="UP000663873"/>
    </source>
</evidence>
<proteinExistence type="predicted"/>